<evidence type="ECO:0000313" key="5">
    <source>
        <dbReference type="WBParaSite" id="HPBE_0001926801-mRNA-1"/>
    </source>
</evidence>
<proteinExistence type="predicted"/>
<feature type="compositionally biased region" description="Basic residues" evidence="1">
    <location>
        <begin position="127"/>
        <end position="138"/>
    </location>
</feature>
<feature type="compositionally biased region" description="Basic and acidic residues" evidence="1">
    <location>
        <begin position="139"/>
        <end position="152"/>
    </location>
</feature>
<evidence type="ECO:0000313" key="4">
    <source>
        <dbReference type="Proteomes" id="UP000050761"/>
    </source>
</evidence>
<reference evidence="5" key="2">
    <citation type="submission" date="2019-09" db="UniProtKB">
        <authorList>
            <consortium name="WormBaseParasite"/>
        </authorList>
    </citation>
    <scope>IDENTIFICATION</scope>
</reference>
<feature type="region of interest" description="Disordered" evidence="1">
    <location>
        <begin position="120"/>
        <end position="163"/>
    </location>
</feature>
<name>A0A183GB24_HELPZ</name>
<keyword evidence="2" id="KW-0812">Transmembrane</keyword>
<dbReference type="Proteomes" id="UP000050761">
    <property type="component" value="Unassembled WGS sequence"/>
</dbReference>
<sequence length="228" mass="25990">MPGGERHHTANDKKFTTIENHEFLQPTFKYGEMQQSEATDKTANIYRFINILHKRTTVSSDRGTLARVPVRPLEAKRQDGVPIPGYVVLLIALLLVVALAILASAIMNYHKRSAAQKGVFGESPVMRTKRAKKSQRKGHHEERPRSPLEKPEGSQGNEEINKMRSEPFGDICKAVSKETWEELALVISKRRKMEDVSARLWQERTARQRYQPKANSLLINSTCSFHML</sequence>
<organism evidence="4 5">
    <name type="scientific">Heligmosomoides polygyrus</name>
    <name type="common">Parasitic roundworm</name>
    <dbReference type="NCBI Taxonomy" id="6339"/>
    <lineage>
        <taxon>Eukaryota</taxon>
        <taxon>Metazoa</taxon>
        <taxon>Ecdysozoa</taxon>
        <taxon>Nematoda</taxon>
        <taxon>Chromadorea</taxon>
        <taxon>Rhabditida</taxon>
        <taxon>Rhabditina</taxon>
        <taxon>Rhabditomorpha</taxon>
        <taxon>Strongyloidea</taxon>
        <taxon>Heligmosomidae</taxon>
        <taxon>Heligmosomoides</taxon>
    </lineage>
</organism>
<evidence type="ECO:0000256" key="1">
    <source>
        <dbReference type="SAM" id="MobiDB-lite"/>
    </source>
</evidence>
<evidence type="ECO:0000256" key="2">
    <source>
        <dbReference type="SAM" id="Phobius"/>
    </source>
</evidence>
<dbReference type="EMBL" id="UZAH01031246">
    <property type="protein sequence ID" value="VDP14580.1"/>
    <property type="molecule type" value="Genomic_DNA"/>
</dbReference>
<accession>A0A3P8BBA4</accession>
<keyword evidence="2" id="KW-0472">Membrane</keyword>
<feature type="transmembrane region" description="Helical" evidence="2">
    <location>
        <begin position="83"/>
        <end position="107"/>
    </location>
</feature>
<accession>A0A183GB24</accession>
<keyword evidence="4" id="KW-1185">Reference proteome</keyword>
<gene>
    <name evidence="3" type="ORF">HPBE_LOCUS19267</name>
</gene>
<protein>
    <submittedName>
        <fullName evidence="3 5">Uncharacterized protein</fullName>
    </submittedName>
</protein>
<keyword evidence="2" id="KW-1133">Transmembrane helix</keyword>
<dbReference type="WBParaSite" id="HPBE_0001926801-mRNA-1">
    <property type="protein sequence ID" value="HPBE_0001926801-mRNA-1"/>
    <property type="gene ID" value="HPBE_0001926801"/>
</dbReference>
<evidence type="ECO:0000313" key="3">
    <source>
        <dbReference type="EMBL" id="VDP14580.1"/>
    </source>
</evidence>
<reference evidence="3 4" key="1">
    <citation type="submission" date="2018-11" db="EMBL/GenBank/DDBJ databases">
        <authorList>
            <consortium name="Pathogen Informatics"/>
        </authorList>
    </citation>
    <scope>NUCLEOTIDE SEQUENCE [LARGE SCALE GENOMIC DNA]</scope>
</reference>
<dbReference type="AlphaFoldDB" id="A0A183GB24"/>